<evidence type="ECO:0000259" key="1">
    <source>
        <dbReference type="PROSITE" id="PS50004"/>
    </source>
</evidence>
<dbReference type="Pfam" id="PF00168">
    <property type="entry name" value="C2"/>
    <property type="match status" value="1"/>
</dbReference>
<dbReference type="Gene3D" id="2.60.40.150">
    <property type="entry name" value="C2 domain"/>
    <property type="match status" value="1"/>
</dbReference>
<dbReference type="InterPro" id="IPR000008">
    <property type="entry name" value="C2_dom"/>
</dbReference>
<proteinExistence type="predicted"/>
<dbReference type="PROSITE" id="PS50004">
    <property type="entry name" value="C2"/>
    <property type="match status" value="1"/>
</dbReference>
<dbReference type="PANTHER" id="PTHR31425">
    <property type="entry name" value="PHOSPHORIBOSYLANTHRANILATE TRANSFERASE ISOFORM 1"/>
    <property type="match status" value="1"/>
</dbReference>
<organism evidence="2 3">
    <name type="scientific">Solanum bulbocastanum</name>
    <name type="common">Wild potato</name>
    <dbReference type="NCBI Taxonomy" id="147425"/>
    <lineage>
        <taxon>Eukaryota</taxon>
        <taxon>Viridiplantae</taxon>
        <taxon>Streptophyta</taxon>
        <taxon>Embryophyta</taxon>
        <taxon>Tracheophyta</taxon>
        <taxon>Spermatophyta</taxon>
        <taxon>Magnoliopsida</taxon>
        <taxon>eudicotyledons</taxon>
        <taxon>Gunneridae</taxon>
        <taxon>Pentapetalae</taxon>
        <taxon>asterids</taxon>
        <taxon>lamiids</taxon>
        <taxon>Solanales</taxon>
        <taxon>Solanaceae</taxon>
        <taxon>Solanoideae</taxon>
        <taxon>Solaneae</taxon>
        <taxon>Solanum</taxon>
    </lineage>
</organism>
<keyword evidence="3" id="KW-1185">Reference proteome</keyword>
<sequence>MNNGKEKLIVEVVAAHNLMPRDGEGSSSPFIEVEFENQRQRTQVKMRDLSPLWNEKLVYHVNDIADLPYRTIEVNAFNKKRSNTRRSFLGQALLKNGKKWRNFTHLIKGVFFLMW</sequence>
<dbReference type="Proteomes" id="UP001371456">
    <property type="component" value="Unassembled WGS sequence"/>
</dbReference>
<dbReference type="PANTHER" id="PTHR31425:SF48">
    <property type="entry name" value="MULTIPLE C2 DOMAIN AND TRANSMEMBRANE REGION PROTEIN 10"/>
    <property type="match status" value="1"/>
</dbReference>
<accession>A0AAN8T3W3</accession>
<dbReference type="AlphaFoldDB" id="A0AAN8T3W3"/>
<evidence type="ECO:0000313" key="3">
    <source>
        <dbReference type="Proteomes" id="UP001371456"/>
    </source>
</evidence>
<comment type="caution">
    <text evidence="2">The sequence shown here is derived from an EMBL/GenBank/DDBJ whole genome shotgun (WGS) entry which is preliminary data.</text>
</comment>
<protein>
    <recommendedName>
        <fullName evidence="1">C2 domain-containing protein</fullName>
    </recommendedName>
</protein>
<name>A0AAN8T3W3_SOLBU</name>
<feature type="domain" description="C2" evidence="1">
    <location>
        <begin position="1"/>
        <end position="115"/>
    </location>
</feature>
<dbReference type="SMART" id="SM00239">
    <property type="entry name" value="C2"/>
    <property type="match status" value="1"/>
</dbReference>
<dbReference type="SUPFAM" id="SSF49562">
    <property type="entry name" value="C2 domain (Calcium/lipid-binding domain, CaLB)"/>
    <property type="match status" value="1"/>
</dbReference>
<reference evidence="2 3" key="1">
    <citation type="submission" date="2024-02" db="EMBL/GenBank/DDBJ databases">
        <title>de novo genome assembly of Solanum bulbocastanum strain 11H21.</title>
        <authorList>
            <person name="Hosaka A.J."/>
        </authorList>
    </citation>
    <scope>NUCLEOTIDE SEQUENCE [LARGE SCALE GENOMIC DNA]</scope>
    <source>
        <tissue evidence="2">Young leaves</tissue>
    </source>
</reference>
<dbReference type="InterPro" id="IPR047259">
    <property type="entry name" value="QUIRKY-like"/>
</dbReference>
<evidence type="ECO:0000313" key="2">
    <source>
        <dbReference type="EMBL" id="KAK6778082.1"/>
    </source>
</evidence>
<dbReference type="EMBL" id="JBANQN010000010">
    <property type="protein sequence ID" value="KAK6778082.1"/>
    <property type="molecule type" value="Genomic_DNA"/>
</dbReference>
<gene>
    <name evidence="2" type="ORF">RDI58_024800</name>
</gene>
<dbReference type="InterPro" id="IPR035892">
    <property type="entry name" value="C2_domain_sf"/>
</dbReference>